<dbReference type="InterPro" id="IPR050126">
    <property type="entry name" value="Ap4A_hydrolase"/>
</dbReference>
<feature type="domain" description="Calcineurin-like phosphoesterase" evidence="2">
    <location>
        <begin position="1"/>
        <end position="192"/>
    </location>
</feature>
<organism evidence="3 4">
    <name type="scientific">Exiguobacterium oxidotolerans</name>
    <dbReference type="NCBI Taxonomy" id="223958"/>
    <lineage>
        <taxon>Bacteria</taxon>
        <taxon>Bacillati</taxon>
        <taxon>Bacillota</taxon>
        <taxon>Bacilli</taxon>
        <taxon>Bacillales</taxon>
        <taxon>Bacillales Family XII. Incertae Sedis</taxon>
        <taxon>Exiguobacterium</taxon>
    </lineage>
</organism>
<gene>
    <name evidence="3" type="ORF">EXIGUO9Y_370063</name>
</gene>
<sequence>MKFALITDIHGNASALEAVLAILHRDQEIETIYCLGDLVGIGAQTNEVIDLIRSDKKIQTISGNHDENVLALLNGERYPDSYLHAKAHHSWVANQLTAENRVFLGRLPRTISKVVESRRILFTHYAYRDVRAMIGEEPLRSTIDGNKETLPQLFADTSATLICFGHHHPRQFVQVNGTTYVNPGALGCQPEAIAPFAVVSGDSENWDVEFMDVPYDDAAYLESFNASDMPSKELLRKLFLGGRS</sequence>
<dbReference type="Proteomes" id="UP000439752">
    <property type="component" value="Unassembled WGS sequence"/>
</dbReference>
<dbReference type="InterPro" id="IPR029052">
    <property type="entry name" value="Metallo-depent_PP-like"/>
</dbReference>
<evidence type="ECO:0000259" key="2">
    <source>
        <dbReference type="Pfam" id="PF12850"/>
    </source>
</evidence>
<dbReference type="Gene3D" id="3.60.21.10">
    <property type="match status" value="1"/>
</dbReference>
<dbReference type="EMBL" id="CABWKQ010000031">
    <property type="protein sequence ID" value="VWX38191.1"/>
    <property type="molecule type" value="Genomic_DNA"/>
</dbReference>
<accession>A0A653IH82</accession>
<dbReference type="PANTHER" id="PTHR42850">
    <property type="entry name" value="METALLOPHOSPHOESTERASE"/>
    <property type="match status" value="1"/>
</dbReference>
<dbReference type="CDD" id="cd00838">
    <property type="entry name" value="MPP_superfamily"/>
    <property type="match status" value="1"/>
</dbReference>
<evidence type="ECO:0000313" key="4">
    <source>
        <dbReference type="Proteomes" id="UP000439752"/>
    </source>
</evidence>
<dbReference type="AlphaFoldDB" id="A0A653IH82"/>
<dbReference type="InterPro" id="IPR024654">
    <property type="entry name" value="Calcineurin-like_PHP_lpxH"/>
</dbReference>
<dbReference type="GO" id="GO:0016791">
    <property type="term" value="F:phosphatase activity"/>
    <property type="evidence" value="ECO:0007669"/>
    <property type="project" value="TreeGrafter"/>
</dbReference>
<evidence type="ECO:0000313" key="3">
    <source>
        <dbReference type="EMBL" id="VWX38191.1"/>
    </source>
</evidence>
<dbReference type="RefSeq" id="WP_029332653.1">
    <property type="nucleotide sequence ID" value="NZ_LR732312.1"/>
</dbReference>
<dbReference type="PIRSF" id="PIRSF000883">
    <property type="entry name" value="Pesterase_MJ0912"/>
    <property type="match status" value="1"/>
</dbReference>
<protein>
    <submittedName>
        <fullName evidence="3">Metallophosphoesterase</fullName>
    </submittedName>
</protein>
<dbReference type="PANTHER" id="PTHR42850:SF2">
    <property type="entry name" value="BLL5683 PROTEIN"/>
    <property type="match status" value="1"/>
</dbReference>
<comment type="similarity">
    <text evidence="1">Belongs to the metallophosphoesterase superfamily. YfcE family.</text>
</comment>
<proteinExistence type="inferred from homology"/>
<dbReference type="Pfam" id="PF12850">
    <property type="entry name" value="Metallophos_2"/>
    <property type="match status" value="1"/>
</dbReference>
<keyword evidence="4" id="KW-1185">Reference proteome</keyword>
<evidence type="ECO:0000256" key="1">
    <source>
        <dbReference type="ARBA" id="ARBA00008950"/>
    </source>
</evidence>
<dbReference type="InterPro" id="IPR011152">
    <property type="entry name" value="Pesterase_MJ0912"/>
</dbReference>
<dbReference type="GO" id="GO:0005737">
    <property type="term" value="C:cytoplasm"/>
    <property type="evidence" value="ECO:0007669"/>
    <property type="project" value="TreeGrafter"/>
</dbReference>
<reference evidence="3 4" key="1">
    <citation type="submission" date="2019-10" db="EMBL/GenBank/DDBJ databases">
        <authorList>
            <person name="Karimi E."/>
        </authorList>
    </citation>
    <scope>NUCLEOTIDE SEQUENCE [LARGE SCALE GENOMIC DNA]</scope>
    <source>
        <strain evidence="3">Exiguobacterium sp. 9Y</strain>
    </source>
</reference>
<name>A0A653IH82_9BACL</name>
<dbReference type="SUPFAM" id="SSF56300">
    <property type="entry name" value="Metallo-dependent phosphatases"/>
    <property type="match status" value="1"/>
</dbReference>